<evidence type="ECO:0000313" key="5">
    <source>
        <dbReference type="Proteomes" id="UP000275408"/>
    </source>
</evidence>
<dbReference type="InterPro" id="IPR001368">
    <property type="entry name" value="TNFR/NGFR_Cys_rich_reg"/>
</dbReference>
<dbReference type="GO" id="GO:0005035">
    <property type="term" value="F:death receptor activity"/>
    <property type="evidence" value="ECO:0007669"/>
    <property type="project" value="TreeGrafter"/>
</dbReference>
<feature type="domain" description="TNFR-Cys" evidence="3">
    <location>
        <begin position="83"/>
        <end position="123"/>
    </location>
</feature>
<sequence length="425" mass="47793">MSRRSWFGYNDAKTKRFLIVFIFGTLICRVGGDFPCKSEQIHWNGTTQKKYKCVDCPDCPVGSEISVPCGTSVKYGTPIHCVSCQLGKTYSEKYDKAQCKACTICSTGKALVKNCTLVSNTRCSTECQKGFYSFPFSFACWPCSDCCHDGKDELPKECSGNYLKKCKMRSSPCSYVRSTNTPATTAKWIPWAPTQMSLQRGTPTPFPTKEGEKVTSPAFSTYSVEFPRSRIDQSITTTKSTKSPKEGSGNEVLLILSGVGVALGITFLFALTVVMARHGWFCRPCFLRWGKSENSVEFPPAQIEVKPASSQEELRPDDVTLEELEENNLDLLDWVCTRLDNGKSGFRQDYERLAAKYKLISPEVRKSLKNEFKSEGGSPSKRLMNQLQTLYPSYPIRCLVRMLKEIGRNDIAQKLRPYIRKNAEN</sequence>
<evidence type="ECO:0000256" key="2">
    <source>
        <dbReference type="SAM" id="Phobius"/>
    </source>
</evidence>
<feature type="transmembrane region" description="Helical" evidence="2">
    <location>
        <begin position="252"/>
        <end position="274"/>
    </location>
</feature>
<comment type="caution">
    <text evidence="4">The sequence shown here is derived from an EMBL/GenBank/DDBJ whole genome shotgun (WGS) entry which is preliminary data.</text>
</comment>
<feature type="disulfide bond" evidence="1">
    <location>
        <begin position="105"/>
        <end position="123"/>
    </location>
</feature>
<dbReference type="PROSITE" id="PS00652">
    <property type="entry name" value="TNFR_NGFR_1"/>
    <property type="match status" value="1"/>
</dbReference>
<organism evidence="4 5">
    <name type="scientific">Pocillopora damicornis</name>
    <name type="common">Cauliflower coral</name>
    <name type="synonym">Millepora damicornis</name>
    <dbReference type="NCBI Taxonomy" id="46731"/>
    <lineage>
        <taxon>Eukaryota</taxon>
        <taxon>Metazoa</taxon>
        <taxon>Cnidaria</taxon>
        <taxon>Anthozoa</taxon>
        <taxon>Hexacorallia</taxon>
        <taxon>Scleractinia</taxon>
        <taxon>Astrocoeniina</taxon>
        <taxon>Pocilloporidae</taxon>
        <taxon>Pocillopora</taxon>
    </lineage>
</organism>
<dbReference type="InterPro" id="IPR052302">
    <property type="entry name" value="Neurotrophin_rcpt-DD"/>
</dbReference>
<dbReference type="OrthoDB" id="5965025at2759"/>
<evidence type="ECO:0000256" key="1">
    <source>
        <dbReference type="PROSITE-ProRule" id="PRU00206"/>
    </source>
</evidence>
<dbReference type="Gene3D" id="2.10.50.10">
    <property type="entry name" value="Tumor Necrosis Factor Receptor, subunit A, domain 2"/>
    <property type="match status" value="1"/>
</dbReference>
<evidence type="ECO:0000313" key="4">
    <source>
        <dbReference type="EMBL" id="RMX57117.1"/>
    </source>
</evidence>
<reference evidence="4 5" key="1">
    <citation type="journal article" date="2018" name="Sci. Rep.">
        <title>Comparative analysis of the Pocillopora damicornis genome highlights role of immune system in coral evolution.</title>
        <authorList>
            <person name="Cunning R."/>
            <person name="Bay R.A."/>
            <person name="Gillette P."/>
            <person name="Baker A.C."/>
            <person name="Traylor-Knowles N."/>
        </authorList>
    </citation>
    <scope>NUCLEOTIDE SEQUENCE [LARGE SCALE GENOMIC DNA]</scope>
    <source>
        <strain evidence="4">RSMAS</strain>
        <tissue evidence="4">Whole animal</tissue>
    </source>
</reference>
<name>A0A3M6UU51_POCDA</name>
<feature type="disulfide bond" evidence="1">
    <location>
        <begin position="84"/>
        <end position="99"/>
    </location>
</feature>
<accession>A0A3M6UU51</accession>
<dbReference type="GO" id="GO:0007266">
    <property type="term" value="P:Rho protein signal transduction"/>
    <property type="evidence" value="ECO:0007669"/>
    <property type="project" value="TreeGrafter"/>
</dbReference>
<dbReference type="InterPro" id="IPR011029">
    <property type="entry name" value="DEATH-like_dom_sf"/>
</dbReference>
<keyword evidence="2" id="KW-1133">Transmembrane helix</keyword>
<feature type="disulfide bond" evidence="1">
    <location>
        <begin position="102"/>
        <end position="115"/>
    </location>
</feature>
<dbReference type="GO" id="GO:0048406">
    <property type="term" value="F:nerve growth factor binding"/>
    <property type="evidence" value="ECO:0007669"/>
    <property type="project" value="TreeGrafter"/>
</dbReference>
<dbReference type="PROSITE" id="PS50050">
    <property type="entry name" value="TNFR_NGFR_2"/>
    <property type="match status" value="1"/>
</dbReference>
<dbReference type="Proteomes" id="UP000275408">
    <property type="component" value="Unassembled WGS sequence"/>
</dbReference>
<dbReference type="Gene3D" id="1.10.533.10">
    <property type="entry name" value="Death Domain, Fas"/>
    <property type="match status" value="1"/>
</dbReference>
<dbReference type="PANTHER" id="PTHR46605">
    <property type="entry name" value="TUMOR NECROSIS FACTOR RECEPTOR"/>
    <property type="match status" value="1"/>
</dbReference>
<dbReference type="GO" id="GO:0009986">
    <property type="term" value="C:cell surface"/>
    <property type="evidence" value="ECO:0007669"/>
    <property type="project" value="TreeGrafter"/>
</dbReference>
<keyword evidence="1" id="KW-1015">Disulfide bond</keyword>
<dbReference type="OMA" id="VTNETEC"/>
<protein>
    <recommendedName>
        <fullName evidence="3">TNFR-Cys domain-containing protein</fullName>
    </recommendedName>
</protein>
<keyword evidence="2" id="KW-0472">Membrane</keyword>
<keyword evidence="2" id="KW-0812">Transmembrane</keyword>
<gene>
    <name evidence="4" type="ORF">pdam_00008197</name>
</gene>
<dbReference type="GO" id="GO:0005886">
    <property type="term" value="C:plasma membrane"/>
    <property type="evidence" value="ECO:0007669"/>
    <property type="project" value="TreeGrafter"/>
</dbReference>
<feature type="repeat" description="TNFR-Cys" evidence="1">
    <location>
        <begin position="83"/>
        <end position="123"/>
    </location>
</feature>
<evidence type="ECO:0000259" key="3">
    <source>
        <dbReference type="PROSITE" id="PS50050"/>
    </source>
</evidence>
<dbReference type="EMBL" id="RCHS01000744">
    <property type="protein sequence ID" value="RMX57117.1"/>
    <property type="molecule type" value="Genomic_DNA"/>
</dbReference>
<dbReference type="GO" id="GO:0015026">
    <property type="term" value="F:coreceptor activity"/>
    <property type="evidence" value="ECO:0007669"/>
    <property type="project" value="TreeGrafter"/>
</dbReference>
<dbReference type="PANTHER" id="PTHR46605:SF2">
    <property type="entry name" value="TNFR-CYS DOMAIN-CONTAINING PROTEIN"/>
    <property type="match status" value="1"/>
</dbReference>
<keyword evidence="5" id="KW-1185">Reference proteome</keyword>
<dbReference type="AlphaFoldDB" id="A0A3M6UU51"/>
<proteinExistence type="predicted"/>